<comment type="cofactor">
    <cofactor evidence="10">
        <name>Mg(2+)</name>
        <dbReference type="ChEBI" id="CHEBI:18420"/>
    </cofactor>
    <text evidence="10">Binds 1 Mg(2+) ion per subunit.</text>
</comment>
<evidence type="ECO:0000256" key="7">
    <source>
        <dbReference type="ARBA" id="ARBA00047334"/>
    </source>
</evidence>
<evidence type="ECO:0000256" key="9">
    <source>
        <dbReference type="ARBA" id="ARBA00047883"/>
    </source>
</evidence>
<feature type="binding site" evidence="10">
    <location>
        <begin position="144"/>
        <end position="146"/>
    </location>
    <ligand>
        <name>2-[(2R,5Z)-2-carboxy-4-methylthiazol-5(2H)-ylidene]ethyl phosphate</name>
        <dbReference type="ChEBI" id="CHEBI:62899"/>
    </ligand>
</feature>
<evidence type="ECO:0000259" key="13">
    <source>
        <dbReference type="Pfam" id="PF02581"/>
    </source>
</evidence>
<keyword evidence="3 10" id="KW-0808">Transferase</keyword>
<organism evidence="14 15">
    <name type="scientific">Mycetocola lacteus</name>
    <dbReference type="NCBI Taxonomy" id="76637"/>
    <lineage>
        <taxon>Bacteria</taxon>
        <taxon>Bacillati</taxon>
        <taxon>Actinomycetota</taxon>
        <taxon>Actinomycetes</taxon>
        <taxon>Micrococcales</taxon>
        <taxon>Microbacteriaceae</taxon>
        <taxon>Mycetocola</taxon>
    </lineage>
</organism>
<dbReference type="Gene3D" id="3.20.20.70">
    <property type="entry name" value="Aldolase class I"/>
    <property type="match status" value="1"/>
</dbReference>
<comment type="catalytic activity">
    <reaction evidence="7 10 11">
        <text>4-methyl-5-(2-phosphooxyethyl)-thiazole + 4-amino-2-methyl-5-(diphosphooxymethyl)pyrimidine + H(+) = thiamine phosphate + diphosphate</text>
        <dbReference type="Rhea" id="RHEA:22328"/>
        <dbReference type="ChEBI" id="CHEBI:15378"/>
        <dbReference type="ChEBI" id="CHEBI:33019"/>
        <dbReference type="ChEBI" id="CHEBI:37575"/>
        <dbReference type="ChEBI" id="CHEBI:57841"/>
        <dbReference type="ChEBI" id="CHEBI:58296"/>
        <dbReference type="EC" id="2.5.1.3"/>
    </reaction>
</comment>
<name>A0A3L7AEQ8_9MICO</name>
<dbReference type="SUPFAM" id="SSF51391">
    <property type="entry name" value="Thiamin phosphate synthase"/>
    <property type="match status" value="1"/>
</dbReference>
<evidence type="ECO:0000256" key="12">
    <source>
        <dbReference type="RuleBase" id="RU004253"/>
    </source>
</evidence>
<protein>
    <recommendedName>
        <fullName evidence="10">Thiamine-phosphate synthase</fullName>
        <shortName evidence="10">TP synthase</shortName>
        <shortName evidence="10">TPS</shortName>
        <ecNumber evidence="10">2.5.1.3</ecNumber>
    </recommendedName>
    <alternativeName>
        <fullName evidence="10">Thiamine-phosphate pyrophosphorylase</fullName>
        <shortName evidence="10">TMP pyrophosphorylase</shortName>
        <shortName evidence="10">TMP-PPase</shortName>
    </alternativeName>
</protein>
<evidence type="ECO:0000256" key="4">
    <source>
        <dbReference type="ARBA" id="ARBA00022723"/>
    </source>
</evidence>
<evidence type="ECO:0000256" key="11">
    <source>
        <dbReference type="RuleBase" id="RU003826"/>
    </source>
</evidence>
<comment type="similarity">
    <text evidence="10 11">Belongs to the thiamine-phosphate synthase family.</text>
</comment>
<evidence type="ECO:0000256" key="8">
    <source>
        <dbReference type="ARBA" id="ARBA00047851"/>
    </source>
</evidence>
<dbReference type="UniPathway" id="UPA00060">
    <property type="reaction ID" value="UER00141"/>
</dbReference>
<evidence type="ECO:0000256" key="5">
    <source>
        <dbReference type="ARBA" id="ARBA00022842"/>
    </source>
</evidence>
<comment type="catalytic activity">
    <reaction evidence="9 10 11">
        <text>2-[(2R,5Z)-2-carboxy-4-methylthiazol-5(2H)-ylidene]ethyl phosphate + 4-amino-2-methyl-5-(diphosphooxymethyl)pyrimidine + 2 H(+) = thiamine phosphate + CO2 + diphosphate</text>
        <dbReference type="Rhea" id="RHEA:47844"/>
        <dbReference type="ChEBI" id="CHEBI:15378"/>
        <dbReference type="ChEBI" id="CHEBI:16526"/>
        <dbReference type="ChEBI" id="CHEBI:33019"/>
        <dbReference type="ChEBI" id="CHEBI:37575"/>
        <dbReference type="ChEBI" id="CHEBI:57841"/>
        <dbReference type="ChEBI" id="CHEBI:62899"/>
        <dbReference type="EC" id="2.5.1.3"/>
    </reaction>
</comment>
<dbReference type="OrthoDB" id="3243336at2"/>
<dbReference type="PANTHER" id="PTHR20857:SF15">
    <property type="entry name" value="THIAMINE-PHOSPHATE SYNTHASE"/>
    <property type="match status" value="1"/>
</dbReference>
<sequence length="220" mass="21884">MSLPQPDLSVYLVTDTAQLRAAGHDPVGGVLAAVAGGVNTVQVREKDASARDFLAYVEALSAALPAHVSLIVNDRVDVFLAARVRAARVAGVHVGQSDLPVTAIRSLIGTDAILGLSASTPEEIAAAAASGVVDHIGIGPLHNTTTKADAPDGLGHPAVARLAAASPLPAVAIGGLHAADLPILRAAGLEGAALVSAICAVPDPEAAARELRAAWNGAAA</sequence>
<dbReference type="Proteomes" id="UP000269438">
    <property type="component" value="Unassembled WGS sequence"/>
</dbReference>
<evidence type="ECO:0000313" key="15">
    <source>
        <dbReference type="Proteomes" id="UP000269438"/>
    </source>
</evidence>
<feature type="binding site" evidence="10">
    <location>
        <position position="175"/>
    </location>
    <ligand>
        <name>2-[(2R,5Z)-2-carboxy-4-methylthiazol-5(2H)-ylidene]ethyl phosphate</name>
        <dbReference type="ChEBI" id="CHEBI:62899"/>
    </ligand>
</feature>
<dbReference type="InterPro" id="IPR013785">
    <property type="entry name" value="Aldolase_TIM"/>
</dbReference>
<feature type="domain" description="Thiamine phosphate synthase/TenI" evidence="13">
    <location>
        <begin position="10"/>
        <end position="198"/>
    </location>
</feature>
<dbReference type="CDD" id="cd00564">
    <property type="entry name" value="TMP_TenI"/>
    <property type="match status" value="1"/>
</dbReference>
<dbReference type="InterPro" id="IPR034291">
    <property type="entry name" value="TMP_synthase"/>
</dbReference>
<feature type="binding site" evidence="10">
    <location>
        <begin position="195"/>
        <end position="196"/>
    </location>
    <ligand>
        <name>2-[(2R,5Z)-2-carboxy-4-methylthiazol-5(2H)-ylidene]ethyl phosphate</name>
        <dbReference type="ChEBI" id="CHEBI:62899"/>
    </ligand>
</feature>
<gene>
    <name evidence="10 14" type="primary">thiE</name>
    <name evidence="14" type="ORF">D9V34_16950</name>
</gene>
<evidence type="ECO:0000256" key="10">
    <source>
        <dbReference type="HAMAP-Rule" id="MF_00097"/>
    </source>
</evidence>
<feature type="binding site" evidence="10">
    <location>
        <begin position="42"/>
        <end position="46"/>
    </location>
    <ligand>
        <name>4-amino-2-methyl-5-(diphosphooxymethyl)pyrimidine</name>
        <dbReference type="ChEBI" id="CHEBI:57841"/>
    </ligand>
</feature>
<dbReference type="GO" id="GO:0009229">
    <property type="term" value="P:thiamine diphosphate biosynthetic process"/>
    <property type="evidence" value="ECO:0007669"/>
    <property type="project" value="UniProtKB-UniRule"/>
</dbReference>
<comment type="pathway">
    <text evidence="2 10 12">Cofactor biosynthesis; thiamine diphosphate biosynthesis; thiamine phosphate from 4-amino-2-methyl-5-diphosphomethylpyrimidine and 4-methyl-5-(2-phosphoethyl)-thiazole: step 1/1.</text>
</comment>
<evidence type="ECO:0000256" key="1">
    <source>
        <dbReference type="ARBA" id="ARBA00003814"/>
    </source>
</evidence>
<keyword evidence="4 10" id="KW-0479">Metal-binding</keyword>
<dbReference type="PANTHER" id="PTHR20857">
    <property type="entry name" value="THIAMINE-PHOSPHATE PYROPHOSPHORYLASE"/>
    <property type="match status" value="1"/>
</dbReference>
<evidence type="ECO:0000256" key="3">
    <source>
        <dbReference type="ARBA" id="ARBA00022679"/>
    </source>
</evidence>
<dbReference type="HAMAP" id="MF_00097">
    <property type="entry name" value="TMP_synthase"/>
    <property type="match status" value="1"/>
</dbReference>
<feature type="binding site" evidence="10">
    <location>
        <position position="73"/>
    </location>
    <ligand>
        <name>4-amino-2-methyl-5-(diphosphooxymethyl)pyrimidine</name>
        <dbReference type="ChEBI" id="CHEBI:57841"/>
    </ligand>
</feature>
<dbReference type="Pfam" id="PF02581">
    <property type="entry name" value="TMP-TENI"/>
    <property type="match status" value="1"/>
</dbReference>
<keyword evidence="15" id="KW-1185">Reference proteome</keyword>
<dbReference type="RefSeq" id="WP_121689642.1">
    <property type="nucleotide sequence ID" value="NZ_RCUY01000016.1"/>
</dbReference>
<evidence type="ECO:0000313" key="14">
    <source>
        <dbReference type="EMBL" id="RLP78893.1"/>
    </source>
</evidence>
<feature type="binding site" evidence="10">
    <location>
        <position position="74"/>
    </location>
    <ligand>
        <name>Mg(2+)</name>
        <dbReference type="ChEBI" id="CHEBI:18420"/>
    </ligand>
</feature>
<dbReference type="GO" id="GO:0004789">
    <property type="term" value="F:thiamine-phosphate diphosphorylase activity"/>
    <property type="evidence" value="ECO:0007669"/>
    <property type="project" value="UniProtKB-UniRule"/>
</dbReference>
<dbReference type="NCBIfam" id="TIGR00693">
    <property type="entry name" value="thiE"/>
    <property type="match status" value="1"/>
</dbReference>
<evidence type="ECO:0000256" key="6">
    <source>
        <dbReference type="ARBA" id="ARBA00022977"/>
    </source>
</evidence>
<keyword evidence="5 10" id="KW-0460">Magnesium</keyword>
<feature type="binding site" evidence="10">
    <location>
        <position position="117"/>
    </location>
    <ligand>
        <name>4-amino-2-methyl-5-(diphosphooxymethyl)pyrimidine</name>
        <dbReference type="ChEBI" id="CHEBI:57841"/>
    </ligand>
</feature>
<dbReference type="InterPro" id="IPR022998">
    <property type="entry name" value="ThiamineP_synth_TenI"/>
</dbReference>
<dbReference type="EC" id="2.5.1.3" evidence="10"/>
<accession>A0A3L7AEQ8</accession>
<dbReference type="AlphaFoldDB" id="A0A3L7AEQ8"/>
<dbReference type="GO" id="GO:0000287">
    <property type="term" value="F:magnesium ion binding"/>
    <property type="evidence" value="ECO:0007669"/>
    <property type="project" value="UniProtKB-UniRule"/>
</dbReference>
<feature type="binding site" evidence="10">
    <location>
        <position position="147"/>
    </location>
    <ligand>
        <name>4-amino-2-methyl-5-(diphosphooxymethyl)pyrimidine</name>
        <dbReference type="ChEBI" id="CHEBI:57841"/>
    </ligand>
</feature>
<evidence type="ECO:0000256" key="2">
    <source>
        <dbReference type="ARBA" id="ARBA00005165"/>
    </source>
</evidence>
<dbReference type="GO" id="GO:0005737">
    <property type="term" value="C:cytoplasm"/>
    <property type="evidence" value="ECO:0007669"/>
    <property type="project" value="TreeGrafter"/>
</dbReference>
<comment type="caution">
    <text evidence="14">The sequence shown here is derived from an EMBL/GenBank/DDBJ whole genome shotgun (WGS) entry which is preliminary data.</text>
</comment>
<proteinExistence type="inferred from homology"/>
<dbReference type="InterPro" id="IPR036206">
    <property type="entry name" value="ThiamineP_synth_sf"/>
</dbReference>
<reference evidence="14 15" key="1">
    <citation type="submission" date="2018-10" db="EMBL/GenBank/DDBJ databases">
        <authorList>
            <person name="Li J."/>
        </authorList>
    </citation>
    <scope>NUCLEOTIDE SEQUENCE [LARGE SCALE GENOMIC DNA]</scope>
    <source>
        <strain evidence="14 15">JCM 11654</strain>
    </source>
</reference>
<dbReference type="GO" id="GO:0009228">
    <property type="term" value="P:thiamine biosynthetic process"/>
    <property type="evidence" value="ECO:0007669"/>
    <property type="project" value="UniProtKB-KW"/>
</dbReference>
<keyword evidence="6 10" id="KW-0784">Thiamine biosynthesis</keyword>
<feature type="binding site" evidence="10">
    <location>
        <position position="98"/>
    </location>
    <ligand>
        <name>Mg(2+)</name>
        <dbReference type="ChEBI" id="CHEBI:18420"/>
    </ligand>
</feature>
<comment type="function">
    <text evidence="1 10">Condenses 4-methyl-5-(beta-hydroxyethyl)thiazole monophosphate (THZ-P) and 2-methyl-4-amino-5-hydroxymethyl pyrimidine pyrophosphate (HMP-PP) to form thiamine monophosphate (TMP).</text>
</comment>
<dbReference type="EMBL" id="RCUY01000016">
    <property type="protein sequence ID" value="RLP78893.1"/>
    <property type="molecule type" value="Genomic_DNA"/>
</dbReference>
<comment type="catalytic activity">
    <reaction evidence="8 10 11">
        <text>2-(2-carboxy-4-methylthiazol-5-yl)ethyl phosphate + 4-amino-2-methyl-5-(diphosphooxymethyl)pyrimidine + 2 H(+) = thiamine phosphate + CO2 + diphosphate</text>
        <dbReference type="Rhea" id="RHEA:47848"/>
        <dbReference type="ChEBI" id="CHEBI:15378"/>
        <dbReference type="ChEBI" id="CHEBI:16526"/>
        <dbReference type="ChEBI" id="CHEBI:33019"/>
        <dbReference type="ChEBI" id="CHEBI:37575"/>
        <dbReference type="ChEBI" id="CHEBI:57841"/>
        <dbReference type="ChEBI" id="CHEBI:62890"/>
        <dbReference type="EC" id="2.5.1.3"/>
    </reaction>
</comment>